<feature type="transmembrane region" description="Helical" evidence="1">
    <location>
        <begin position="54"/>
        <end position="76"/>
    </location>
</feature>
<evidence type="ECO:0000313" key="3">
    <source>
        <dbReference type="Proteomes" id="UP000663918"/>
    </source>
</evidence>
<organism evidence="2 3">
    <name type="scientific">Brevundimonas goettingensis</name>
    <dbReference type="NCBI Taxonomy" id="2774190"/>
    <lineage>
        <taxon>Bacteria</taxon>
        <taxon>Pseudomonadati</taxon>
        <taxon>Pseudomonadota</taxon>
        <taxon>Alphaproteobacteria</taxon>
        <taxon>Caulobacterales</taxon>
        <taxon>Caulobacteraceae</taxon>
        <taxon>Brevundimonas</taxon>
    </lineage>
</organism>
<keyword evidence="3" id="KW-1185">Reference proteome</keyword>
<evidence type="ECO:0000313" key="2">
    <source>
        <dbReference type="EMBL" id="QTC92717.1"/>
    </source>
</evidence>
<dbReference type="AlphaFoldDB" id="A0A975C4H2"/>
<protein>
    <submittedName>
        <fullName evidence="2">Uncharacterized protein</fullName>
    </submittedName>
</protein>
<proteinExistence type="predicted"/>
<sequence>MSLPDLNTDEGRLAYRKELRRVAWPIRMAGFLLIVLGGLLALGARTNTLGLDNGVMPVAYAALALGWVLFLAAIIIRTRHHKRRLAEGL</sequence>
<evidence type="ECO:0000256" key="1">
    <source>
        <dbReference type="SAM" id="Phobius"/>
    </source>
</evidence>
<dbReference type="EMBL" id="CP062222">
    <property type="protein sequence ID" value="QTC92717.1"/>
    <property type="molecule type" value="Genomic_DNA"/>
</dbReference>
<keyword evidence="1" id="KW-1133">Transmembrane helix</keyword>
<accession>A0A975C4H2</accession>
<dbReference type="KEGG" id="bgoe:IFJ75_07620"/>
<dbReference type="RefSeq" id="WP_207931996.1">
    <property type="nucleotide sequence ID" value="NZ_CP062222.1"/>
</dbReference>
<gene>
    <name evidence="2" type="ORF">IFJ75_07620</name>
</gene>
<feature type="transmembrane region" description="Helical" evidence="1">
    <location>
        <begin position="22"/>
        <end position="42"/>
    </location>
</feature>
<reference evidence="2" key="1">
    <citation type="submission" date="2020-09" db="EMBL/GenBank/DDBJ databases">
        <title>Brevundimonas sp. LVF2 isolated from a puddle in Goettingen, Germany.</title>
        <authorList>
            <person name="Friedrich I."/>
            <person name="Klassen A."/>
            <person name="Hannes N."/>
            <person name="Schneider D."/>
            <person name="Hertel R."/>
            <person name="Daniel R."/>
        </authorList>
    </citation>
    <scope>NUCLEOTIDE SEQUENCE</scope>
    <source>
        <strain evidence="2">LVF2</strain>
    </source>
</reference>
<keyword evidence="1" id="KW-0472">Membrane</keyword>
<keyword evidence="1" id="KW-0812">Transmembrane</keyword>
<dbReference type="Proteomes" id="UP000663918">
    <property type="component" value="Chromosome"/>
</dbReference>
<name>A0A975C4H2_9CAUL</name>